<reference evidence="2" key="1">
    <citation type="submission" date="2019-10" db="EMBL/GenBank/DDBJ databases">
        <title>Lacipirellula parvula gen. nov., sp. nov., representing a lineage of planctomycetes widespread in freshwater anoxic habitats, and description of the family Lacipirellulaceae.</title>
        <authorList>
            <person name="Dedysh S.N."/>
            <person name="Kulichevskaya I.S."/>
            <person name="Beletsky A.V."/>
            <person name="Rakitin A.L."/>
            <person name="Mardanov A.V."/>
            <person name="Ivanova A.A."/>
            <person name="Saltykova V.X."/>
            <person name="Rijpstra W.I.C."/>
            <person name="Sinninghe Damste J.S."/>
            <person name="Ravin N.V."/>
        </authorList>
    </citation>
    <scope>NUCLEOTIDE SEQUENCE [LARGE SCALE GENOMIC DNA]</scope>
    <source>
        <strain evidence="2">PX69</strain>
    </source>
</reference>
<proteinExistence type="predicted"/>
<dbReference type="EMBL" id="AP021861">
    <property type="protein sequence ID" value="BBO35936.1"/>
    <property type="molecule type" value="Genomic_DNA"/>
</dbReference>
<evidence type="ECO:0000313" key="2">
    <source>
        <dbReference type="Proteomes" id="UP000326837"/>
    </source>
</evidence>
<dbReference type="KEGG" id="lpav:PLANPX_5548"/>
<protein>
    <submittedName>
        <fullName evidence="1">Uncharacterized protein</fullName>
    </submittedName>
</protein>
<sequence length="68" mass="7506">MACIHLQQLYDLCREHDIKLGGSDLIHLVCEQCGKQEVCPSMLIDHHEPADIVPPLARAGSADDAMRP</sequence>
<evidence type="ECO:0000313" key="1">
    <source>
        <dbReference type="EMBL" id="BBO35936.1"/>
    </source>
</evidence>
<dbReference type="AlphaFoldDB" id="A0A5K7XMC5"/>
<keyword evidence="2" id="KW-1185">Reference proteome</keyword>
<dbReference type="RefSeq" id="WP_152101203.1">
    <property type="nucleotide sequence ID" value="NZ_AP021861.1"/>
</dbReference>
<dbReference type="Proteomes" id="UP000326837">
    <property type="component" value="Chromosome"/>
</dbReference>
<organism evidence="1 2">
    <name type="scientific">Lacipirellula parvula</name>
    <dbReference type="NCBI Taxonomy" id="2650471"/>
    <lineage>
        <taxon>Bacteria</taxon>
        <taxon>Pseudomonadati</taxon>
        <taxon>Planctomycetota</taxon>
        <taxon>Planctomycetia</taxon>
        <taxon>Pirellulales</taxon>
        <taxon>Lacipirellulaceae</taxon>
        <taxon>Lacipirellula</taxon>
    </lineage>
</organism>
<accession>A0A5K7XMC5</accession>
<gene>
    <name evidence="1" type="ORF">PLANPX_5548</name>
</gene>
<name>A0A5K7XMC5_9BACT</name>